<protein>
    <submittedName>
        <fullName evidence="1">Uncharacterized protein</fullName>
    </submittedName>
</protein>
<dbReference type="Proteomes" id="UP001492380">
    <property type="component" value="Unassembled WGS sequence"/>
</dbReference>
<dbReference type="EMBL" id="JBBWRZ010000001">
    <property type="protein sequence ID" value="KAK8246832.1"/>
    <property type="molecule type" value="Genomic_DNA"/>
</dbReference>
<comment type="caution">
    <text evidence="1">The sequence shown here is derived from an EMBL/GenBank/DDBJ whole genome shotgun (WGS) entry which is preliminary data.</text>
</comment>
<organism evidence="1 2">
    <name type="scientific">Phyllosticta capitalensis</name>
    <dbReference type="NCBI Taxonomy" id="121624"/>
    <lineage>
        <taxon>Eukaryota</taxon>
        <taxon>Fungi</taxon>
        <taxon>Dikarya</taxon>
        <taxon>Ascomycota</taxon>
        <taxon>Pezizomycotina</taxon>
        <taxon>Dothideomycetes</taxon>
        <taxon>Dothideomycetes incertae sedis</taxon>
        <taxon>Botryosphaeriales</taxon>
        <taxon>Phyllostictaceae</taxon>
        <taxon>Phyllosticta</taxon>
    </lineage>
</organism>
<evidence type="ECO:0000313" key="1">
    <source>
        <dbReference type="EMBL" id="KAK8246832.1"/>
    </source>
</evidence>
<reference evidence="1 2" key="1">
    <citation type="submission" date="2024-04" db="EMBL/GenBank/DDBJ databases">
        <title>Phyllosticta paracitricarpa is synonymous to the EU quarantine fungus P. citricarpa based on phylogenomic analyses.</title>
        <authorList>
            <consortium name="Lawrence Berkeley National Laboratory"/>
            <person name="Van Ingen-Buijs V.A."/>
            <person name="Van Westerhoven A.C."/>
            <person name="Haridas S."/>
            <person name="Skiadas P."/>
            <person name="Martin F."/>
            <person name="Groenewald J.Z."/>
            <person name="Crous P.W."/>
            <person name="Seidl M.F."/>
        </authorList>
    </citation>
    <scope>NUCLEOTIDE SEQUENCE [LARGE SCALE GENOMIC DNA]</scope>
    <source>
        <strain evidence="1 2">CBS 123374</strain>
    </source>
</reference>
<gene>
    <name evidence="1" type="ORF">HDK90DRAFT_539207</name>
</gene>
<evidence type="ECO:0000313" key="2">
    <source>
        <dbReference type="Proteomes" id="UP001492380"/>
    </source>
</evidence>
<proteinExistence type="predicted"/>
<sequence length="452" mass="51336">MPKDLFLEGQSTLYLDGSRLTCAGSRQAQVHQAYEAVLASVKSHWHHLKFQNKAEAELCVERWMAKNNFKIPPLENKDAAAAYHEVKSEVLRKLRQRGWIMYPENQMSNKLTWNEDTYRSGANRAHKAVLATFELHRKHFDFKTKAEAQLYVGKRMVETGFAIPPLKDYDAAAAFHEVKLEVLRKLRGSGWIKYPDNDNDPGIQRRSLSRANEQLKTEATRLTLLRENALLRAEITRLRESLAVHASNALYVSSSTLKLDNDLLSDPFYDSGDLLANYPTLESSCVESQSAKLEQWFDFVHKSAGVAGYITWDPSRSLNAMYPGNSKLDQRAMSHRRTLMYGDSFKCPLRIVLRAMTHRTHSSLIRDDHQPRVGKLTWTVDSAVRHYNHAKSGLLALLGGQTVPSLGRFCSCEQAQGKGSAFFEGLVRSMKSPAVSRVMWDMKERGFQTEAK</sequence>
<accession>A0ABR1Z3P3</accession>
<name>A0ABR1Z3P3_9PEZI</name>
<keyword evidence="2" id="KW-1185">Reference proteome</keyword>